<dbReference type="InterPro" id="IPR008979">
    <property type="entry name" value="Galactose-bd-like_sf"/>
</dbReference>
<dbReference type="Proteomes" id="UP000070299">
    <property type="component" value="Unassembled WGS sequence"/>
</dbReference>
<dbReference type="Gene3D" id="3.40.50.1110">
    <property type="entry name" value="SGNH hydrolase"/>
    <property type="match status" value="1"/>
</dbReference>
<dbReference type="PANTHER" id="PTHR22901">
    <property type="entry name" value="SIALATE O-ACETYLESTERASE"/>
    <property type="match status" value="1"/>
</dbReference>
<keyword evidence="4" id="KW-1185">Reference proteome</keyword>
<dbReference type="SUPFAM" id="SSF52266">
    <property type="entry name" value="SGNH hydrolase"/>
    <property type="match status" value="1"/>
</dbReference>
<dbReference type="GO" id="GO:0005975">
    <property type="term" value="P:carbohydrate metabolic process"/>
    <property type="evidence" value="ECO:0007669"/>
    <property type="project" value="TreeGrafter"/>
</dbReference>
<accession>A0A136A4N5</accession>
<reference evidence="4" key="1">
    <citation type="submission" date="2016-02" db="EMBL/GenBank/DDBJ databases">
        <authorList>
            <person name="Schultz-Johansen M."/>
            <person name="Glaring M.A."/>
            <person name="Bech P.K."/>
            <person name="Stougaard P."/>
        </authorList>
    </citation>
    <scope>NUCLEOTIDE SEQUENCE [LARGE SCALE GENOMIC DNA]</scope>
    <source>
        <strain evidence="4">S66</strain>
    </source>
</reference>
<dbReference type="InterPro" id="IPR039329">
    <property type="entry name" value="SIAE"/>
</dbReference>
<evidence type="ECO:0000313" key="4">
    <source>
        <dbReference type="Proteomes" id="UP000070299"/>
    </source>
</evidence>
<proteinExistence type="predicted"/>
<dbReference type="OrthoDB" id="9795554at2"/>
<feature type="domain" description="Sialate O-acetylesterase" evidence="2">
    <location>
        <begin position="433"/>
        <end position="541"/>
    </location>
</feature>
<evidence type="ECO:0000259" key="2">
    <source>
        <dbReference type="Pfam" id="PF03629"/>
    </source>
</evidence>
<evidence type="ECO:0000256" key="1">
    <source>
        <dbReference type="ARBA" id="ARBA00022801"/>
    </source>
</evidence>
<dbReference type="Gene3D" id="2.60.120.260">
    <property type="entry name" value="Galactose-binding domain-like"/>
    <property type="match status" value="1"/>
</dbReference>
<protein>
    <recommendedName>
        <fullName evidence="2">Sialate O-acetylesterase domain-containing protein</fullName>
    </recommendedName>
</protein>
<dbReference type="GO" id="GO:0001681">
    <property type="term" value="F:sialate O-acetylesterase activity"/>
    <property type="evidence" value="ECO:0007669"/>
    <property type="project" value="InterPro"/>
</dbReference>
<dbReference type="InterPro" id="IPR005181">
    <property type="entry name" value="SASA"/>
</dbReference>
<name>A0A136A4N5_9ALTE</name>
<keyword evidence="1" id="KW-0378">Hydrolase</keyword>
<dbReference type="AlphaFoldDB" id="A0A136A4N5"/>
<sequence length="654" mass="72822">MVLDWQKSQNKTAMFKYLYLLLLLCSQNVLAELRLPKLINDHMVLQRDIEVPIWGYADTGEAVTVKLDGKIVGKTISNNGKWRLKLAPQSASGPHQISISASKTIVVKDVYFGDVWLASGQSNMELQMYRVAEDFPADLKDADYPLIRYFMVPQKYNFQAPQDDLVSGHWESVSSQNISRTPAVSFYFAKQLFKHNGVAIGIINNALGGSPIESWLSAEVLQTFPEALAEAKQFSNEEYVESVIAADKAKNAKWYGDINNNDLGLNADMPWYSTNLDDSGWDSFTLPGKRPVAEGESFNGVWWLRKTVKLSAEQAAQARIIRLGNIVDADEVYINGTKVGNTTYQYPPRRYTLPEGLLKQGDNQITVRVTANNGRSSFVAEKPYWLGTDEHHVSLAGEWKAKTGTLAPPLAGDTFVRWKAGGLYNGLTAPLTTYPIKGVIWYQGESNAGRWQDYHAKFSAMIQDWRAKWGQGDFPFIFAQLTNFMEAKPQPSDSDWAKLRQAQTQTLTEPNTAMAVAIDIGEWNDIHPTNKKTLGQRMALAARALALKENVVFQGPQIDGVTVEKNQLLLSFKHIADGLVLKNLNDHSFAIAGADGTFQWAEVKLVDNQIMLSHPDIKLPTKVRYAWADNPDAALYNSAGLPAVPFSVSLDPKP</sequence>
<dbReference type="InterPro" id="IPR036514">
    <property type="entry name" value="SGNH_hydro_sf"/>
</dbReference>
<dbReference type="Pfam" id="PF03629">
    <property type="entry name" value="SASA"/>
    <property type="match status" value="2"/>
</dbReference>
<evidence type="ECO:0000313" key="3">
    <source>
        <dbReference type="EMBL" id="KXI30179.1"/>
    </source>
</evidence>
<organism evidence="3 4">
    <name type="scientific">Paraglaciecola hydrolytica</name>
    <dbReference type="NCBI Taxonomy" id="1799789"/>
    <lineage>
        <taxon>Bacteria</taxon>
        <taxon>Pseudomonadati</taxon>
        <taxon>Pseudomonadota</taxon>
        <taxon>Gammaproteobacteria</taxon>
        <taxon>Alteromonadales</taxon>
        <taxon>Alteromonadaceae</taxon>
        <taxon>Paraglaciecola</taxon>
    </lineage>
</organism>
<feature type="domain" description="Sialate O-acetylesterase" evidence="2">
    <location>
        <begin position="114"/>
        <end position="240"/>
    </location>
</feature>
<comment type="caution">
    <text evidence="3">The sequence shown here is derived from an EMBL/GenBank/DDBJ whole genome shotgun (WGS) entry which is preliminary data.</text>
</comment>
<dbReference type="PANTHER" id="PTHR22901:SF0">
    <property type="entry name" value="SIALATE O-ACETYLESTERASE"/>
    <property type="match status" value="1"/>
</dbReference>
<dbReference type="SUPFAM" id="SSF49785">
    <property type="entry name" value="Galactose-binding domain-like"/>
    <property type="match status" value="1"/>
</dbReference>
<dbReference type="EMBL" id="LSNE01000003">
    <property type="protein sequence ID" value="KXI30179.1"/>
    <property type="molecule type" value="Genomic_DNA"/>
</dbReference>
<gene>
    <name evidence="3" type="ORF">AX660_09315</name>
</gene>
<dbReference type="STRING" id="1799789.AX660_09315"/>